<gene>
    <name evidence="2" type="ORF">H7B90_28670</name>
</gene>
<comment type="caution">
    <text evidence="2">The sequence shown here is derived from an EMBL/GenBank/DDBJ whole genome shotgun (WGS) entry which is preliminary data.</text>
</comment>
<dbReference type="AlphaFoldDB" id="A0A841U481"/>
<sequence>MTEPIELELKRIADRSRPADPDMEAMWSAISNRVAKSEGAGFRRRSFSLRPRKWAAPALIALCLAVAVPAFAAPALNWDWFAQRAAKSLESGDGVRIDRTITSGGYSFHLLGAVSDDYRTDLLFQLSGSDLSSFDYVAFGSAELTDGRGGLLRLSDHMTAEEGGTLNGLLEANAPMERGMRNYSLNVKDLILYKEVSVPVDLRAMGPNGQTAKVDDEEVAEATIESIVRTGGVYTVRYRLAAASARINAALNPRLILRSDGQPMNPTRSTLLPPPGDNSVLMEETYELSDAQLASAEFALSRLAESRRINAEWNFSFQAEGQKAEQAIYRRKLDSRSVANAAGADFKELVVTPLEIRLTYEEPVRSFKDYPYLDYEQATLLLNGKEIEGGMFMNGNGRDRYYRFLSPEWYRDWSDVPMQVRLRSLKVQAKASPDQLLELAGPTDAKRTIETEVGGFPVAFTYYKDGADLIVESNWRSETEGGITQTYIAAGDKRLLAEYVPEAPGGNGTRRKVERYRNVPQGELKLNPFLYHWTDKEKTETLTVN</sequence>
<dbReference type="Proteomes" id="UP000553776">
    <property type="component" value="Unassembled WGS sequence"/>
</dbReference>
<organism evidence="2 3">
    <name type="scientific">Cohnella xylanilytica</name>
    <dbReference type="NCBI Taxonomy" id="557555"/>
    <lineage>
        <taxon>Bacteria</taxon>
        <taxon>Bacillati</taxon>
        <taxon>Bacillota</taxon>
        <taxon>Bacilli</taxon>
        <taxon>Bacillales</taxon>
        <taxon>Paenibacillaceae</taxon>
        <taxon>Cohnella</taxon>
    </lineage>
</organism>
<keyword evidence="1" id="KW-0472">Membrane</keyword>
<name>A0A841U481_9BACL</name>
<accession>A0A841U481</accession>
<evidence type="ECO:0000313" key="3">
    <source>
        <dbReference type="Proteomes" id="UP000553776"/>
    </source>
</evidence>
<feature type="transmembrane region" description="Helical" evidence="1">
    <location>
        <begin position="54"/>
        <end position="76"/>
    </location>
</feature>
<evidence type="ECO:0000313" key="2">
    <source>
        <dbReference type="EMBL" id="MBB6695375.1"/>
    </source>
</evidence>
<evidence type="ECO:0000256" key="1">
    <source>
        <dbReference type="SAM" id="Phobius"/>
    </source>
</evidence>
<keyword evidence="3" id="KW-1185">Reference proteome</keyword>
<keyword evidence="1" id="KW-1133">Transmembrane helix</keyword>
<proteinExistence type="predicted"/>
<evidence type="ECO:0008006" key="4">
    <source>
        <dbReference type="Google" id="ProtNLM"/>
    </source>
</evidence>
<reference evidence="2 3" key="1">
    <citation type="submission" date="2020-08" db="EMBL/GenBank/DDBJ databases">
        <title>Cohnella phylogeny.</title>
        <authorList>
            <person name="Dunlap C."/>
        </authorList>
    </citation>
    <scope>NUCLEOTIDE SEQUENCE [LARGE SCALE GENOMIC DNA]</scope>
    <source>
        <strain evidence="2 3">DSM 25239</strain>
    </source>
</reference>
<dbReference type="EMBL" id="JACJVR010000127">
    <property type="protein sequence ID" value="MBB6695375.1"/>
    <property type="molecule type" value="Genomic_DNA"/>
</dbReference>
<dbReference type="RefSeq" id="WP_185139324.1">
    <property type="nucleotide sequence ID" value="NZ_JACJVR010000127.1"/>
</dbReference>
<keyword evidence="1" id="KW-0812">Transmembrane</keyword>
<protein>
    <recommendedName>
        <fullName evidence="4">DUF4179 domain-containing protein</fullName>
    </recommendedName>
</protein>